<dbReference type="GO" id="GO:0009897">
    <property type="term" value="C:external side of plasma membrane"/>
    <property type="evidence" value="ECO:0007669"/>
    <property type="project" value="TreeGrafter"/>
</dbReference>
<name>A0A7K4JI16_GEOCA</name>
<dbReference type="Proteomes" id="UP000531151">
    <property type="component" value="Unassembled WGS sequence"/>
</dbReference>
<evidence type="ECO:0000313" key="4">
    <source>
        <dbReference type="Proteomes" id="UP000531151"/>
    </source>
</evidence>
<dbReference type="AlphaFoldDB" id="A0A7K4JI16"/>
<reference evidence="3 4" key="1">
    <citation type="submission" date="2019-09" db="EMBL/GenBank/DDBJ databases">
        <title>Bird 10,000 Genomes (B10K) Project - Family phase.</title>
        <authorList>
            <person name="Zhang G."/>
        </authorList>
    </citation>
    <scope>NUCLEOTIDE SEQUENCE [LARGE SCALE GENOMIC DNA]</scope>
    <source>
        <strain evidence="3">B10K-CU-031-07</strain>
        <tissue evidence="3">Muscle</tissue>
    </source>
</reference>
<dbReference type="Pfam" id="PF07686">
    <property type="entry name" value="V-set"/>
    <property type="match status" value="1"/>
</dbReference>
<protein>
    <submittedName>
        <fullName evidence="3">TMIG2 protein</fullName>
    </submittedName>
</protein>
<dbReference type="GO" id="GO:0050853">
    <property type="term" value="P:B cell receptor signaling pathway"/>
    <property type="evidence" value="ECO:0007669"/>
    <property type="project" value="TreeGrafter"/>
</dbReference>
<feature type="domain" description="Ig-like" evidence="2">
    <location>
        <begin position="4"/>
        <end position="108"/>
    </location>
</feature>
<dbReference type="OrthoDB" id="10012075at2759"/>
<dbReference type="PROSITE" id="PS50835">
    <property type="entry name" value="IG_LIKE"/>
    <property type="match status" value="1"/>
</dbReference>
<accession>A0A7K4JI16</accession>
<gene>
    <name evidence="3" type="primary">Tmigd2</name>
    <name evidence="3" type="ORF">GEOCAL_R14577</name>
</gene>
<keyword evidence="1" id="KW-0393">Immunoglobulin domain</keyword>
<dbReference type="InterPro" id="IPR036179">
    <property type="entry name" value="Ig-like_dom_sf"/>
</dbReference>
<dbReference type="Gene3D" id="2.60.40.10">
    <property type="entry name" value="Immunoglobulins"/>
    <property type="match status" value="1"/>
</dbReference>
<comment type="caution">
    <text evidence="3">The sequence shown here is derived from an EMBL/GenBank/DDBJ whole genome shotgun (WGS) entry which is preliminary data.</text>
</comment>
<feature type="non-terminal residue" evidence="3">
    <location>
        <position position="1"/>
    </location>
</feature>
<evidence type="ECO:0000313" key="3">
    <source>
        <dbReference type="EMBL" id="NWH64129.1"/>
    </source>
</evidence>
<dbReference type="InterPro" id="IPR013783">
    <property type="entry name" value="Ig-like_fold"/>
</dbReference>
<keyword evidence="4" id="KW-1185">Reference proteome</keyword>
<dbReference type="InterPro" id="IPR013106">
    <property type="entry name" value="Ig_V-set"/>
</dbReference>
<dbReference type="EMBL" id="VWPV01023874">
    <property type="protein sequence ID" value="NWH64129.1"/>
    <property type="molecule type" value="Genomic_DNA"/>
</dbReference>
<feature type="non-terminal residue" evidence="3">
    <location>
        <position position="108"/>
    </location>
</feature>
<dbReference type="SUPFAM" id="SSF48726">
    <property type="entry name" value="Immunoglobulin"/>
    <property type="match status" value="1"/>
</dbReference>
<dbReference type="GO" id="GO:0019815">
    <property type="term" value="C:B cell receptor complex"/>
    <property type="evidence" value="ECO:0007669"/>
    <property type="project" value="TreeGrafter"/>
</dbReference>
<dbReference type="PANTHER" id="PTHR14334:SF3">
    <property type="entry name" value="TRANSMEMBRANE AND IMMUNOGLOBULIN DOMAIN CONTAINING 2"/>
    <property type="match status" value="1"/>
</dbReference>
<dbReference type="InterPro" id="IPR007110">
    <property type="entry name" value="Ig-like_dom"/>
</dbReference>
<organism evidence="3 4">
    <name type="scientific">Geococcyx californianus</name>
    <name type="common">Greater roadrunner</name>
    <name type="synonym">Saurothera californiana</name>
    <dbReference type="NCBI Taxonomy" id="8947"/>
    <lineage>
        <taxon>Eukaryota</taxon>
        <taxon>Metazoa</taxon>
        <taxon>Chordata</taxon>
        <taxon>Craniata</taxon>
        <taxon>Vertebrata</taxon>
        <taxon>Euteleostomi</taxon>
        <taxon>Archelosauria</taxon>
        <taxon>Archosauria</taxon>
        <taxon>Dinosauria</taxon>
        <taxon>Saurischia</taxon>
        <taxon>Theropoda</taxon>
        <taxon>Coelurosauria</taxon>
        <taxon>Aves</taxon>
        <taxon>Neognathae</taxon>
        <taxon>Neoaves</taxon>
        <taxon>Otidimorphae</taxon>
        <taxon>Cuculiformes</taxon>
        <taxon>Neomorphidae</taxon>
        <taxon>Geococcyx</taxon>
    </lineage>
</organism>
<dbReference type="PANTHER" id="PTHR14334">
    <property type="entry name" value="B-CELL ANTIGEN RECEPTOR COMPLEX-ASSOCIATED PROTEIN"/>
    <property type="match status" value="1"/>
</dbReference>
<sequence length="108" mass="11675">TQVPFLAAGAVQVNQDPSEVRVTAGGGVALGCQVLAAEPWDLLRMEWVKDAGEGVLCATRLHSSTPVPLSNCTSRLQLAWHPPRATLSLHQVQEDDTGRYLCRVTLEI</sequence>
<evidence type="ECO:0000256" key="1">
    <source>
        <dbReference type="ARBA" id="ARBA00023319"/>
    </source>
</evidence>
<evidence type="ECO:0000259" key="2">
    <source>
        <dbReference type="PROSITE" id="PS50835"/>
    </source>
</evidence>
<dbReference type="GO" id="GO:0030183">
    <property type="term" value="P:B cell differentiation"/>
    <property type="evidence" value="ECO:0007669"/>
    <property type="project" value="TreeGrafter"/>
</dbReference>
<proteinExistence type="predicted"/>